<reference evidence="2" key="1">
    <citation type="submission" date="2022-11" db="EMBL/GenBank/DDBJ databases">
        <authorList>
            <person name="Kikuchi T."/>
        </authorList>
    </citation>
    <scope>NUCLEOTIDE SEQUENCE</scope>
    <source>
        <strain evidence="2">PS1010</strain>
    </source>
</reference>
<dbReference type="Proteomes" id="UP001152747">
    <property type="component" value="Unassembled WGS sequence"/>
</dbReference>
<gene>
    <name evidence="2" type="ORF">CAMP_LOCUS1422</name>
</gene>
<organism evidence="2 3">
    <name type="scientific">Caenorhabditis angaria</name>
    <dbReference type="NCBI Taxonomy" id="860376"/>
    <lineage>
        <taxon>Eukaryota</taxon>
        <taxon>Metazoa</taxon>
        <taxon>Ecdysozoa</taxon>
        <taxon>Nematoda</taxon>
        <taxon>Chromadorea</taxon>
        <taxon>Rhabditida</taxon>
        <taxon>Rhabditina</taxon>
        <taxon>Rhabditomorpha</taxon>
        <taxon>Rhabditoidea</taxon>
        <taxon>Rhabditidae</taxon>
        <taxon>Peloderinae</taxon>
        <taxon>Caenorhabditis</taxon>
    </lineage>
</organism>
<keyword evidence="3" id="KW-1185">Reference proteome</keyword>
<evidence type="ECO:0000313" key="2">
    <source>
        <dbReference type="EMBL" id="CAI5438785.1"/>
    </source>
</evidence>
<sequence>MEDDEAHQWSVNKLLAGLERIVSKENVPSFTKDELDQFRLRDCRNNREALKFLEFVHKKAGTQLEKFGTPKEMLESLIDMRSAIRYYWFKNKNTFFTEEYLNASIHVPYSDENGVRFIPKFELVPELYSLSYQVFVLNAHVVNNVSRVFTEAFLLSQANFLLKKLENSYDLLAYEGWETYDKFLRTPRSVSLTEPPPKRVSVEDFLKLRENFYENNEHLFDEAFEKFKKITNIKPIKENQKFYITNYREAMTNGVLLKQLEETLKLFRDDKEIDFPVVRLFITDDDGFLLPQEIKKAILVLFRMMKKTPCDMSDFIPTETTEERKLGIINTMAFERFRQIVMLIKIGYQNFNVVRIELRKSLIGSKLPVYSTNGNPMKPVKDAFADVIHFITVVLKVADIPKITEFMEKFNVFNYKKEGYCIETWKIDEIMDEARKYFAKVEKRTYEVPYKSTYSKNEVLEEIVKLGAPKMNEDPEIDKEILKMIGTFSKIDYRRVYQVFYSRVCIEVKKQSIVMKKTGKKPNTPKMVEEEVIPNLDKTTTKLLEIIHLSLAHFSNKSFKPMSEFESVLKKNFGAIFDDDSWACLAKIIKKRDLLKPIENLFDFKIENNEIQFKKKTVFEVEPIQQKLIETVEEHERARSKSSKKLEDKTKKAEEMRKTIDIMQEALKNLEEPNKTAKSYQEQIDNLKKELKRKDETIENLSQNSGKSEKKCKNVDELIEKFRRRSTINFKEKFEKQFEKIKKLPNVKFEELEDIDDFPSEEFMEKYNKWMKEYKI</sequence>
<evidence type="ECO:0000313" key="3">
    <source>
        <dbReference type="Proteomes" id="UP001152747"/>
    </source>
</evidence>
<feature type="coiled-coil region" evidence="1">
    <location>
        <begin position="632"/>
        <end position="704"/>
    </location>
</feature>
<dbReference type="AlphaFoldDB" id="A0A9P1MT64"/>
<proteinExistence type="predicted"/>
<keyword evidence="1" id="KW-0175">Coiled coil</keyword>
<accession>A0A9P1MT64</accession>
<comment type="caution">
    <text evidence="2">The sequence shown here is derived from an EMBL/GenBank/DDBJ whole genome shotgun (WGS) entry which is preliminary data.</text>
</comment>
<name>A0A9P1MT64_9PELO</name>
<protein>
    <submittedName>
        <fullName evidence="2">Uncharacterized protein</fullName>
    </submittedName>
</protein>
<evidence type="ECO:0000256" key="1">
    <source>
        <dbReference type="SAM" id="Coils"/>
    </source>
</evidence>
<dbReference type="EMBL" id="CANHGI010000001">
    <property type="protein sequence ID" value="CAI5438785.1"/>
    <property type="molecule type" value="Genomic_DNA"/>
</dbReference>